<evidence type="ECO:0000256" key="3">
    <source>
        <dbReference type="ARBA" id="ARBA00023125"/>
    </source>
</evidence>
<evidence type="ECO:0000256" key="2">
    <source>
        <dbReference type="ARBA" id="ARBA00022747"/>
    </source>
</evidence>
<evidence type="ECO:0000259" key="5">
    <source>
        <dbReference type="Pfam" id="PF01420"/>
    </source>
</evidence>
<evidence type="ECO:0000313" key="7">
    <source>
        <dbReference type="Proteomes" id="UP000630805"/>
    </source>
</evidence>
<feature type="coiled-coil region" evidence="4">
    <location>
        <begin position="170"/>
        <end position="197"/>
    </location>
</feature>
<dbReference type="CDD" id="cd17294">
    <property type="entry name" value="RMtype1_S_MmaC7ORF19P_TRD1-CR1_like"/>
    <property type="match status" value="1"/>
</dbReference>
<keyword evidence="2" id="KW-0680">Restriction system</keyword>
<comment type="similarity">
    <text evidence="1">Belongs to the type-I restriction system S methylase family.</text>
</comment>
<dbReference type="EMBL" id="JABXWT010000010">
    <property type="protein sequence ID" value="NVO57200.1"/>
    <property type="molecule type" value="Genomic_DNA"/>
</dbReference>
<organism evidence="6 7">
    <name type="scientific">Ruegeria haliotis</name>
    <dbReference type="NCBI Taxonomy" id="2747601"/>
    <lineage>
        <taxon>Bacteria</taxon>
        <taxon>Pseudomonadati</taxon>
        <taxon>Pseudomonadota</taxon>
        <taxon>Alphaproteobacteria</taxon>
        <taxon>Rhodobacterales</taxon>
        <taxon>Roseobacteraceae</taxon>
        <taxon>Ruegeria</taxon>
    </lineage>
</organism>
<feature type="domain" description="Type I restriction modification DNA specificity" evidence="5">
    <location>
        <begin position="5"/>
        <end position="178"/>
    </location>
</feature>
<dbReference type="InterPro" id="IPR052021">
    <property type="entry name" value="Type-I_RS_S_subunit"/>
</dbReference>
<evidence type="ECO:0000256" key="1">
    <source>
        <dbReference type="ARBA" id="ARBA00010923"/>
    </source>
</evidence>
<accession>A0ABX2PU26</accession>
<reference evidence="6 7" key="1">
    <citation type="submission" date="2020-06" db="EMBL/GenBank/DDBJ databases">
        <authorList>
            <person name="Cao W.R."/>
        </authorList>
    </citation>
    <scope>NUCLEOTIDE SEQUENCE [LARGE SCALE GENOMIC DNA]</scope>
    <source>
        <strain evidence="6 7">B1Z28</strain>
    </source>
</reference>
<dbReference type="GO" id="GO:0004519">
    <property type="term" value="F:endonuclease activity"/>
    <property type="evidence" value="ECO:0007669"/>
    <property type="project" value="UniProtKB-KW"/>
</dbReference>
<dbReference type="Pfam" id="PF01420">
    <property type="entry name" value="Methylase_S"/>
    <property type="match status" value="1"/>
</dbReference>
<keyword evidence="6" id="KW-0540">Nuclease</keyword>
<dbReference type="Gene3D" id="3.90.220.20">
    <property type="entry name" value="DNA methylase specificity domains"/>
    <property type="match status" value="2"/>
</dbReference>
<dbReference type="InterPro" id="IPR044946">
    <property type="entry name" value="Restrct_endonuc_typeI_TRD_sf"/>
</dbReference>
<keyword evidence="6" id="KW-0255">Endonuclease</keyword>
<dbReference type="SUPFAM" id="SSF116734">
    <property type="entry name" value="DNA methylase specificity domain"/>
    <property type="match status" value="2"/>
</dbReference>
<dbReference type="PANTHER" id="PTHR30408:SF12">
    <property type="entry name" value="TYPE I RESTRICTION ENZYME MJAVIII SPECIFICITY SUBUNIT"/>
    <property type="match status" value="1"/>
</dbReference>
<keyword evidence="6" id="KW-0378">Hydrolase</keyword>
<evidence type="ECO:0000256" key="4">
    <source>
        <dbReference type="SAM" id="Coils"/>
    </source>
</evidence>
<protein>
    <submittedName>
        <fullName evidence="6">Restriction endonuclease subunit S</fullName>
    </submittedName>
</protein>
<name>A0ABX2PU26_9RHOB</name>
<dbReference type="InterPro" id="IPR000055">
    <property type="entry name" value="Restrct_endonuc_typeI_TRD"/>
</dbReference>
<sequence length="410" mass="45569">MKTAWEVRPLGEVCTLATGGTPKRSESSYFEGGKIKWLVSGDIHQKEIHDCEGRITELGLATSNARYLPKNSVMIALNGQGKTRGAVALLRTKATCNQSLVSIMPNNSEKLLPEFLFANLHGRYEEIRKMTGDSGNDRRGLNMPLIRSIEIPIPPLEEQKQIVAVLDAAFEGLTRAKENAETNLQNARELFESYISDRLKEMNATEISLSEMIDAGWITSHLDGNHGSNYPKKAEFTESGVPYASANCIVDGEIDLSLAKHLPAERADTLVKGTAHNLDVIFAHNATVGPVAVLETDEERVLLGTSVTHYRCDPQFLNPYFLCFEMRGSEFVRQYQSVMGQATRNQVPITIQRKFTHRIPDLQSQLKLATDARSVEAYSKNLVSNYQAKLQDIADLRQSLLQKAFAGELT</sequence>
<keyword evidence="3" id="KW-0238">DNA-binding</keyword>
<evidence type="ECO:0000313" key="6">
    <source>
        <dbReference type="EMBL" id="NVO57200.1"/>
    </source>
</evidence>
<dbReference type="PANTHER" id="PTHR30408">
    <property type="entry name" value="TYPE-1 RESTRICTION ENZYME ECOKI SPECIFICITY PROTEIN"/>
    <property type="match status" value="1"/>
</dbReference>
<dbReference type="Proteomes" id="UP000630805">
    <property type="component" value="Unassembled WGS sequence"/>
</dbReference>
<comment type="caution">
    <text evidence="6">The sequence shown here is derived from an EMBL/GenBank/DDBJ whole genome shotgun (WGS) entry which is preliminary data.</text>
</comment>
<gene>
    <name evidence="6" type="ORF">HW561_15510</name>
</gene>
<keyword evidence="7" id="KW-1185">Reference proteome</keyword>
<keyword evidence="4" id="KW-0175">Coiled coil</keyword>
<proteinExistence type="inferred from homology"/>
<dbReference type="RefSeq" id="WP_176866254.1">
    <property type="nucleotide sequence ID" value="NZ_JABXWT010000010.1"/>
</dbReference>